<keyword evidence="5" id="KW-1185">Reference proteome</keyword>
<reference evidence="4" key="1">
    <citation type="submission" date="2021-02" db="EMBL/GenBank/DDBJ databases">
        <title>Genome sequence of Rhodospirillales sp. strain TMPK1 isolated from soil.</title>
        <authorList>
            <person name="Nakai R."/>
            <person name="Kusada H."/>
            <person name="Tamaki H."/>
        </authorList>
    </citation>
    <scope>NUCLEOTIDE SEQUENCE</scope>
    <source>
        <strain evidence="4">TMPK1</strain>
    </source>
</reference>
<comment type="similarity">
    <text evidence="1">Belongs to the LptD family.</text>
</comment>
<protein>
    <recommendedName>
        <fullName evidence="1">LPS-assembly protein LptD</fullName>
    </recommendedName>
</protein>
<keyword evidence="1" id="KW-0998">Cell outer membrane</keyword>
<comment type="caution">
    <text evidence="4">The sequence shown here is derived from an EMBL/GenBank/DDBJ whole genome shotgun (WGS) entry which is preliminary data.</text>
</comment>
<dbReference type="GO" id="GO:0015920">
    <property type="term" value="P:lipopolysaccharide transport"/>
    <property type="evidence" value="ECO:0007669"/>
    <property type="project" value="InterPro"/>
</dbReference>
<proteinExistence type="inferred from homology"/>
<dbReference type="GO" id="GO:0043165">
    <property type="term" value="P:Gram-negative-bacterium-type cell outer membrane assembly"/>
    <property type="evidence" value="ECO:0007669"/>
    <property type="project" value="UniProtKB-UniRule"/>
</dbReference>
<evidence type="ECO:0000313" key="5">
    <source>
        <dbReference type="Proteomes" id="UP000681075"/>
    </source>
</evidence>
<dbReference type="GO" id="GO:0009279">
    <property type="term" value="C:cell outer membrane"/>
    <property type="evidence" value="ECO:0007669"/>
    <property type="project" value="UniProtKB-SubCell"/>
</dbReference>
<feature type="region of interest" description="Disordered" evidence="2">
    <location>
        <begin position="29"/>
        <end position="53"/>
    </location>
</feature>
<comment type="subunit">
    <text evidence="1">Component of the lipopolysaccharide transport and assembly complex.</text>
</comment>
<dbReference type="InterPro" id="IPR050218">
    <property type="entry name" value="LptD"/>
</dbReference>
<feature type="signal peptide" evidence="1">
    <location>
        <begin position="1"/>
        <end position="28"/>
    </location>
</feature>
<evidence type="ECO:0000256" key="2">
    <source>
        <dbReference type="SAM" id="MobiDB-lite"/>
    </source>
</evidence>
<feature type="compositionally biased region" description="Low complexity" evidence="2">
    <location>
        <begin position="29"/>
        <end position="44"/>
    </location>
</feature>
<feature type="domain" description="LptD C-terminal" evidence="3">
    <location>
        <begin position="312"/>
        <end position="678"/>
    </location>
</feature>
<comment type="function">
    <text evidence="1">Involved in the assembly of lipopolysaccharide (LPS) at the surface of the outer membrane.</text>
</comment>
<gene>
    <name evidence="1 4" type="primary">lptD</name>
    <name evidence="4" type="ORF">TMPK1_01370</name>
</gene>
<dbReference type="GO" id="GO:1990351">
    <property type="term" value="C:transporter complex"/>
    <property type="evidence" value="ECO:0007669"/>
    <property type="project" value="TreeGrafter"/>
</dbReference>
<evidence type="ECO:0000256" key="1">
    <source>
        <dbReference type="HAMAP-Rule" id="MF_01411"/>
    </source>
</evidence>
<dbReference type="Gene3D" id="2.60.450.10">
    <property type="entry name" value="Lipopolysaccharide (LPS) transport protein A like domain"/>
    <property type="match status" value="1"/>
</dbReference>
<accession>A0A8S8X9J2</accession>
<dbReference type="EMBL" id="BOPV01000001">
    <property type="protein sequence ID" value="GIL37900.1"/>
    <property type="molecule type" value="Genomic_DNA"/>
</dbReference>
<dbReference type="InterPro" id="IPR007543">
    <property type="entry name" value="LptD_C"/>
</dbReference>
<dbReference type="InterPro" id="IPR020889">
    <property type="entry name" value="LipoPS_assembly_LptD"/>
</dbReference>
<dbReference type="Proteomes" id="UP000681075">
    <property type="component" value="Unassembled WGS sequence"/>
</dbReference>
<evidence type="ECO:0000313" key="4">
    <source>
        <dbReference type="EMBL" id="GIL37900.1"/>
    </source>
</evidence>
<evidence type="ECO:0000259" key="3">
    <source>
        <dbReference type="Pfam" id="PF04453"/>
    </source>
</evidence>
<dbReference type="PANTHER" id="PTHR30189">
    <property type="entry name" value="LPS-ASSEMBLY PROTEIN"/>
    <property type="match status" value="1"/>
</dbReference>
<sequence length="749" mass="82145" precursor="true">MPALSHSLRTFLLGSVACLALGVGTAAAQQPKPATPASAPAAASSDDDSGKKTPILLDADELTQDEALGIITARGKVELIKGPNTLTADVMNWNRNSGIVTASGHVRMVQPTGEILFGDYAELTDDMAEGFIENARALMKDNGRMAGRHAERKGGSKTVVSRGVYSPCDLCATDPSRPPIWQIKARTTTHDEEDHRISYRDATMEMFGVPVLWTPWFSHPDPSVKRKSGFLNPQIGFKSQLGGVMRNFYYWDIEPDLDATIELSEFTQQGPLFGAQIRKRFENGLIRLGGSITESNITSSNGTAIEGEKKGIRGHIFGEGRFDLDDNWRAGFDLARSLDDVYVRRYGYSTLDVLRNRVFAEGFFGRSYVNASAYAFQDLRPGLRETQPVAAPYVVYSALGAPGETLGGRWSLDASVLSLMRTSNGQDVRRVAGQAGWERKWISDFGLVTTANLTTTVDGYWADSVQATDAQSTPRNGFTGRVFPQGSVTSSMPFVRQFDFAQITLEPIVGVTVSPNFANNRKIPNEDSRDVELEASNLFAPSRYPGVDRVEDGSRVTYGGRMAVHTQSNGYGSIFLGQSYRISGSTLFPDGSGLENRRSDYVGQVQLVPGKWVDVDWRFRVSTEGFKQNLHEVNFSLGPPEFFFNGTYLFAASAPNAGVPTDRNELTMGVYGRINQFWTANATGTYRMAPDRKPVRYGTSIAYADECFNVSLDMSRDLTNRVGGLSGTSFFVRIGFKNLGQFASPKVTQ</sequence>
<organism evidence="4 5">
    <name type="scientific">Roseiterribacter gracilis</name>
    <dbReference type="NCBI Taxonomy" id="2812848"/>
    <lineage>
        <taxon>Bacteria</taxon>
        <taxon>Pseudomonadati</taxon>
        <taxon>Pseudomonadota</taxon>
        <taxon>Alphaproteobacteria</taxon>
        <taxon>Rhodospirillales</taxon>
        <taxon>Roseiterribacteraceae</taxon>
        <taxon>Roseiterribacter</taxon>
    </lineage>
</organism>
<dbReference type="HAMAP" id="MF_01411">
    <property type="entry name" value="LPS_assembly_LptD"/>
    <property type="match status" value="1"/>
</dbReference>
<dbReference type="PANTHER" id="PTHR30189:SF1">
    <property type="entry name" value="LPS-ASSEMBLY PROTEIN LPTD"/>
    <property type="match status" value="1"/>
</dbReference>
<dbReference type="RefSeq" id="WP_420240803.1">
    <property type="nucleotide sequence ID" value="NZ_BOPV01000001.1"/>
</dbReference>
<feature type="chain" id="PRO_5035979621" description="LPS-assembly protein LptD" evidence="1">
    <location>
        <begin position="29"/>
        <end position="749"/>
    </location>
</feature>
<dbReference type="Pfam" id="PF04453">
    <property type="entry name" value="LptD"/>
    <property type="match status" value="1"/>
</dbReference>
<keyword evidence="1" id="KW-0732">Signal</keyword>
<comment type="caution">
    <text evidence="1">Lacks conserved residue(s) required for the propagation of feature annotation.</text>
</comment>
<dbReference type="AlphaFoldDB" id="A0A8S8X9J2"/>
<keyword evidence="1" id="KW-0472">Membrane</keyword>
<comment type="subcellular location">
    <subcellularLocation>
        <location evidence="1">Cell outer membrane</location>
    </subcellularLocation>
</comment>
<name>A0A8S8X9J2_9PROT</name>